<dbReference type="NCBIfam" id="TIGR01063">
    <property type="entry name" value="gyrA"/>
    <property type="match status" value="1"/>
</dbReference>
<evidence type="ECO:0000256" key="10">
    <source>
        <dbReference type="PROSITE-ProRule" id="PRU01384"/>
    </source>
</evidence>
<name>A0A1F5TP83_9BACT</name>
<dbReference type="PANTHER" id="PTHR43493">
    <property type="entry name" value="DNA GYRASE/TOPOISOMERASE SUBUNIT A"/>
    <property type="match status" value="1"/>
</dbReference>
<reference evidence="12 13" key="1">
    <citation type="journal article" date="2016" name="Nat. Commun.">
        <title>Thousands of microbial genomes shed light on interconnected biogeochemical processes in an aquifer system.</title>
        <authorList>
            <person name="Anantharaman K."/>
            <person name="Brown C.T."/>
            <person name="Hug L.A."/>
            <person name="Sharon I."/>
            <person name="Castelle C.J."/>
            <person name="Probst A.J."/>
            <person name="Thomas B.C."/>
            <person name="Singh A."/>
            <person name="Wilkins M.J."/>
            <person name="Karaoz U."/>
            <person name="Brodie E.L."/>
            <person name="Williams K.H."/>
            <person name="Hubbard S.S."/>
            <person name="Banfield J.F."/>
        </authorList>
    </citation>
    <scope>NUCLEOTIDE SEQUENCE [LARGE SCALE GENOMIC DNA]</scope>
</reference>
<dbReference type="InterPro" id="IPR013757">
    <property type="entry name" value="Topo_IIA_A_a_sf"/>
</dbReference>
<gene>
    <name evidence="9" type="primary">gyrA</name>
    <name evidence="12" type="ORF">A2531_03430</name>
</gene>
<dbReference type="GO" id="GO:0034335">
    <property type="term" value="F:DNA negative supercoiling activity"/>
    <property type="evidence" value="ECO:0007669"/>
    <property type="project" value="UniProtKB-ARBA"/>
</dbReference>
<organism evidence="12 13">
    <name type="scientific">Candidatus Falkowbacteria bacterium RIFOXYD2_FULL_34_120</name>
    <dbReference type="NCBI Taxonomy" id="1798007"/>
    <lineage>
        <taxon>Bacteria</taxon>
        <taxon>Candidatus Falkowiibacteriota</taxon>
    </lineage>
</organism>
<evidence type="ECO:0000256" key="9">
    <source>
        <dbReference type="HAMAP-Rule" id="MF_01897"/>
    </source>
</evidence>
<dbReference type="PANTHER" id="PTHR43493:SF5">
    <property type="entry name" value="DNA GYRASE SUBUNIT A, CHLOROPLASTIC_MITOCHONDRIAL"/>
    <property type="match status" value="1"/>
</dbReference>
<dbReference type="Gene3D" id="3.90.199.10">
    <property type="entry name" value="Topoisomerase II, domain 5"/>
    <property type="match status" value="1"/>
</dbReference>
<evidence type="ECO:0000256" key="5">
    <source>
        <dbReference type="ARBA" id="ARBA00023029"/>
    </source>
</evidence>
<evidence type="ECO:0000313" key="12">
    <source>
        <dbReference type="EMBL" id="OGF40687.1"/>
    </source>
</evidence>
<comment type="function">
    <text evidence="9">A type II topoisomerase that negatively supercoils closed circular double-stranded (ds) DNA in an ATP-dependent manner to modulate DNA topology and maintain chromosomes in an underwound state. Negative supercoiling favors strand separation, and DNA replication, transcription, recombination and repair, all of which involve strand separation. Also able to catalyze the interconversion of other topological isomers of dsDNA rings, including catenanes and knotted rings. Type II topoisomerases break and join 2 DNA strands simultaneously in an ATP-dependent manner.</text>
</comment>
<dbReference type="InterPro" id="IPR006691">
    <property type="entry name" value="GyrA/parC_rep"/>
</dbReference>
<dbReference type="InterPro" id="IPR013760">
    <property type="entry name" value="Topo_IIA-like_dom_sf"/>
</dbReference>
<keyword evidence="5 9" id="KW-0799">Topoisomerase</keyword>
<dbReference type="Gene3D" id="2.120.10.90">
    <property type="entry name" value="DNA gyrase/topoisomerase IV, subunit A, C-terminal"/>
    <property type="match status" value="1"/>
</dbReference>
<keyword evidence="6 9" id="KW-0238">DNA-binding</keyword>
<dbReference type="InterPro" id="IPR013758">
    <property type="entry name" value="Topo_IIA_A/C_ab"/>
</dbReference>
<comment type="subcellular location">
    <subcellularLocation>
        <location evidence="9">Cytoplasm</location>
    </subcellularLocation>
</comment>
<evidence type="ECO:0000259" key="11">
    <source>
        <dbReference type="PROSITE" id="PS52040"/>
    </source>
</evidence>
<evidence type="ECO:0000256" key="8">
    <source>
        <dbReference type="ARBA" id="ARBA00063644"/>
    </source>
</evidence>
<dbReference type="SMART" id="SM00434">
    <property type="entry name" value="TOP4c"/>
    <property type="match status" value="1"/>
</dbReference>
<comment type="subunit">
    <text evidence="9">Heterotetramer, composed of two GyrA and two GyrB chains. In the heterotetramer, GyrA contains the active site tyrosine that forms a transient covalent intermediate with DNA, while GyrB binds cofactors and catalyzes ATP hydrolysis.</text>
</comment>
<feature type="active site" description="O-(5'-phospho-DNA)-tyrosine intermediate" evidence="9 10">
    <location>
        <position position="136"/>
    </location>
</feature>
<evidence type="ECO:0000256" key="7">
    <source>
        <dbReference type="ARBA" id="ARBA00023235"/>
    </source>
</evidence>
<accession>A0A1F5TP83</accession>
<dbReference type="NCBIfam" id="NF004043">
    <property type="entry name" value="PRK05560.1"/>
    <property type="match status" value="1"/>
</dbReference>
<dbReference type="EMBL" id="MFGO01000024">
    <property type="protein sequence ID" value="OGF40687.1"/>
    <property type="molecule type" value="Genomic_DNA"/>
</dbReference>
<dbReference type="Pfam" id="PF00521">
    <property type="entry name" value="DNA_topoisoIV"/>
    <property type="match status" value="1"/>
</dbReference>
<dbReference type="GO" id="GO:0009330">
    <property type="term" value="C:DNA topoisomerase type II (double strand cut, ATP-hydrolyzing) complex"/>
    <property type="evidence" value="ECO:0007669"/>
    <property type="project" value="TreeGrafter"/>
</dbReference>
<feature type="short sequence motif" description="GyrA-box" evidence="9">
    <location>
        <begin position="541"/>
        <end position="547"/>
    </location>
</feature>
<comment type="miscellaneous">
    <text evidence="9">Few gyrases are as efficient as E.coli at forming negative supercoils. Not all organisms have 2 type II topoisomerases; in organisms with a single type II topoisomerase this enzyme also has to decatenate newly replicated chromosomes.</text>
</comment>
<dbReference type="InterPro" id="IPR050220">
    <property type="entry name" value="Type_II_DNA_Topoisomerases"/>
</dbReference>
<dbReference type="GO" id="GO:0003677">
    <property type="term" value="F:DNA binding"/>
    <property type="evidence" value="ECO:0007669"/>
    <property type="project" value="UniProtKB-UniRule"/>
</dbReference>
<dbReference type="Gene3D" id="3.30.1360.40">
    <property type="match status" value="1"/>
</dbReference>
<dbReference type="FunFam" id="2.120.10.90:FF:000005">
    <property type="entry name" value="DNA topoisomerase 4 subunit A"/>
    <property type="match status" value="1"/>
</dbReference>
<feature type="domain" description="Topo IIA-type catalytic" evidence="11">
    <location>
        <begin position="48"/>
        <end position="514"/>
    </location>
</feature>
<keyword evidence="7 9" id="KW-0413">Isomerase</keyword>
<evidence type="ECO:0000313" key="13">
    <source>
        <dbReference type="Proteomes" id="UP000177579"/>
    </source>
</evidence>
<comment type="similarity">
    <text evidence="2 9">Belongs to the type II topoisomerase GyrA/ParC subunit family.</text>
</comment>
<protein>
    <recommendedName>
        <fullName evidence="9">DNA gyrase subunit A</fullName>
        <ecNumber evidence="9">5.6.2.2</ecNumber>
    </recommendedName>
</protein>
<evidence type="ECO:0000256" key="6">
    <source>
        <dbReference type="ARBA" id="ARBA00023125"/>
    </source>
</evidence>
<dbReference type="Gene3D" id="1.10.268.10">
    <property type="entry name" value="Topoisomerase, domain 3"/>
    <property type="match status" value="1"/>
</dbReference>
<comment type="subunit">
    <text evidence="8">Heterotetramer composed of ParC and ParE.</text>
</comment>
<dbReference type="CDD" id="cd00187">
    <property type="entry name" value="TOP4c"/>
    <property type="match status" value="1"/>
</dbReference>
<comment type="caution">
    <text evidence="12">The sequence shown here is derived from an EMBL/GenBank/DDBJ whole genome shotgun (WGS) entry which is preliminary data.</text>
</comment>
<keyword evidence="4 9" id="KW-0067">ATP-binding</keyword>
<keyword evidence="3 9" id="KW-0547">Nucleotide-binding</keyword>
<proteinExistence type="inferred from homology"/>
<dbReference type="HAMAP" id="MF_01897">
    <property type="entry name" value="GyrA"/>
    <property type="match status" value="1"/>
</dbReference>
<dbReference type="FunFam" id="3.90.199.10:FF:000001">
    <property type="entry name" value="DNA gyrase subunit A"/>
    <property type="match status" value="1"/>
</dbReference>
<dbReference type="Proteomes" id="UP000177579">
    <property type="component" value="Unassembled WGS sequence"/>
</dbReference>
<dbReference type="SUPFAM" id="SSF101904">
    <property type="entry name" value="GyrA/ParC C-terminal domain-like"/>
    <property type="match status" value="1"/>
</dbReference>
<evidence type="ECO:0000256" key="3">
    <source>
        <dbReference type="ARBA" id="ARBA00022741"/>
    </source>
</evidence>
<dbReference type="FunFam" id="1.10.268.10:FF:000001">
    <property type="entry name" value="DNA gyrase subunit A"/>
    <property type="match status" value="1"/>
</dbReference>
<evidence type="ECO:0000256" key="4">
    <source>
        <dbReference type="ARBA" id="ARBA00022840"/>
    </source>
</evidence>
<dbReference type="InterPro" id="IPR035516">
    <property type="entry name" value="Gyrase/topoIV_suA_C"/>
</dbReference>
<dbReference type="GO" id="GO:0005524">
    <property type="term" value="F:ATP binding"/>
    <property type="evidence" value="ECO:0007669"/>
    <property type="project" value="UniProtKB-UniRule"/>
</dbReference>
<dbReference type="EC" id="5.6.2.2" evidence="9"/>
<dbReference type="GO" id="GO:0005737">
    <property type="term" value="C:cytoplasm"/>
    <property type="evidence" value="ECO:0007669"/>
    <property type="project" value="UniProtKB-SubCell"/>
</dbReference>
<sequence>MPKESVVSRIVTERQQTNFGLVEPLSITKEMKQSYLDYAMSVIVQRALPDARDGMKPVHRRILYAMWNIGLRSNAKFRKSANVIGEVLGKYHPHGDTAVYDSMVRMAQDFSMRYPFVKGQGNFGSMDGDSPAAMRYTEAKMSAISEELLTDLDKNTVDFIPNYDGSQKEPSVFPAKLPGLLLNGTMGIAVGMATNIPPHNLSELIGAITHLIDNPEASIEDLMEFVKGPDFPTGGMIYNKKDILQAYSTGRGGIVMRGKADIEESKSGKFKIIISEVPYQLNKATLVEKIAELVKDKKLDGIRDLRDESDKDGVRVVLELKKDSYPKKILNSLYKLTQLQQTFHVNMLALVDGIQPKVLTLKMALVEYIKHRQTVIIRRTQFELDKARARAHILEGLMIALNNIDAVIKVIKASKDKEVAKQNLMKKFKLSELQTIAILEMKLQNLANLERLKIENELKEKKKLIKELEAILSSKTKIKNIIKEEIAELDKKFGGERRTRVMNHSVKEFSTEDLVPNEKAVVLMTRDGYLKRLAPDTFKVQGRGGKGVIGLSTKEEDMVEFMFTTMTHSDVLFFTTKGRAFQLKAYEIPQTSRTAKGHAIVNFLQLSGEEKVTTILPLDLIAQSKFLFFATEKGLVKKVKLEQFRNVRKSGLIAIKIKGDDKLIWAKPTLGDSQIQLITANGQAIRFKETDVRDMGRGASGVYGMRLKKDDIVIGMGVIISDKNEEKKYQVLSVMEKGFGKRTPLNLYKIQGRGGSGIKTAKVTSKTGKLVNAFVVNMEVMKEKDIVIISEKGQVIRLPFSSVNQSGRDTQGVRLMRFKDAGDNVACVTWV</sequence>
<dbReference type="GO" id="GO:0006261">
    <property type="term" value="P:DNA-templated DNA replication"/>
    <property type="evidence" value="ECO:0007669"/>
    <property type="project" value="UniProtKB-UniRule"/>
</dbReference>
<evidence type="ECO:0000256" key="2">
    <source>
        <dbReference type="ARBA" id="ARBA00008263"/>
    </source>
</evidence>
<dbReference type="InterPro" id="IPR002205">
    <property type="entry name" value="Topo_IIA_dom_A"/>
</dbReference>
<dbReference type="InterPro" id="IPR005743">
    <property type="entry name" value="GyrA"/>
</dbReference>
<dbReference type="AlphaFoldDB" id="A0A1F5TP83"/>
<keyword evidence="9" id="KW-0963">Cytoplasm</keyword>
<dbReference type="GO" id="GO:0006265">
    <property type="term" value="P:DNA topological change"/>
    <property type="evidence" value="ECO:0007669"/>
    <property type="project" value="UniProtKB-UniRule"/>
</dbReference>
<dbReference type="NCBIfam" id="NF004044">
    <property type="entry name" value="PRK05561.1"/>
    <property type="match status" value="1"/>
</dbReference>
<dbReference type="SUPFAM" id="SSF56719">
    <property type="entry name" value="Type II DNA topoisomerase"/>
    <property type="match status" value="1"/>
</dbReference>
<dbReference type="PROSITE" id="PS52040">
    <property type="entry name" value="TOPO_IIA"/>
    <property type="match status" value="1"/>
</dbReference>
<dbReference type="Pfam" id="PF03989">
    <property type="entry name" value="DNA_gyraseA_C"/>
    <property type="match status" value="6"/>
</dbReference>
<comment type="catalytic activity">
    <reaction evidence="1 9 10">
        <text>ATP-dependent breakage, passage and rejoining of double-stranded DNA.</text>
        <dbReference type="EC" id="5.6.2.2"/>
    </reaction>
</comment>
<dbReference type="GO" id="GO:0005694">
    <property type="term" value="C:chromosome"/>
    <property type="evidence" value="ECO:0007669"/>
    <property type="project" value="InterPro"/>
</dbReference>
<dbReference type="FunFam" id="3.30.1360.40:FF:000002">
    <property type="entry name" value="DNA gyrase subunit A"/>
    <property type="match status" value="1"/>
</dbReference>
<evidence type="ECO:0000256" key="1">
    <source>
        <dbReference type="ARBA" id="ARBA00000185"/>
    </source>
</evidence>